<dbReference type="PANTHER" id="PTHR43022">
    <property type="entry name" value="PROTEIN SMF"/>
    <property type="match status" value="1"/>
</dbReference>
<geneLocation type="plasmid" evidence="3 4">
    <name>pDSM109990_c</name>
</geneLocation>
<dbReference type="PANTHER" id="PTHR43022:SF1">
    <property type="entry name" value="PROTEIN SMF"/>
    <property type="match status" value="1"/>
</dbReference>
<keyword evidence="3" id="KW-0614">Plasmid</keyword>
<dbReference type="SUPFAM" id="SSF102405">
    <property type="entry name" value="MCP/YpsA-like"/>
    <property type="match status" value="1"/>
</dbReference>
<dbReference type="InterPro" id="IPR003488">
    <property type="entry name" value="DprA"/>
</dbReference>
<keyword evidence="4" id="KW-1185">Reference proteome</keyword>
<proteinExistence type="inferred from homology"/>
<dbReference type="InterPro" id="IPR057666">
    <property type="entry name" value="DrpA_SLOG"/>
</dbReference>
<accession>A0ABY3ZQQ9</accession>
<evidence type="ECO:0000259" key="2">
    <source>
        <dbReference type="Pfam" id="PF02481"/>
    </source>
</evidence>
<reference evidence="4" key="1">
    <citation type="journal article" date="2022" name="Microorganisms">
        <title>Beyond the ABCs#Discovery of Three New Plasmid Types in Rhodobacterales (RepQ, RepY, RepW).</title>
        <authorList>
            <person name="Freese H.M."/>
            <person name="Ringel V."/>
            <person name="Overmann J."/>
            <person name="Petersen J."/>
        </authorList>
    </citation>
    <scope>NUCLEOTIDE SEQUENCE [LARGE SCALE GENOMIC DNA]</scope>
    <source>
        <strain evidence="4">DSM 109990</strain>
        <plasmid evidence="4">pDSM109990_c</plasmid>
    </source>
</reference>
<comment type="similarity">
    <text evidence="1">Belongs to the DprA/Smf family.</text>
</comment>
<organism evidence="3 4">
    <name type="scientific">Sulfitobacter dubius</name>
    <dbReference type="NCBI Taxonomy" id="218673"/>
    <lineage>
        <taxon>Bacteria</taxon>
        <taxon>Pseudomonadati</taxon>
        <taxon>Pseudomonadota</taxon>
        <taxon>Alphaproteobacteria</taxon>
        <taxon>Rhodobacterales</taxon>
        <taxon>Roseobacteraceae</taxon>
        <taxon>Sulfitobacter</taxon>
    </lineage>
</organism>
<dbReference type="RefSeq" id="WP_243263901.1">
    <property type="nucleotide sequence ID" value="NZ_CP085147.1"/>
</dbReference>
<name>A0ABY3ZQQ9_9RHOB</name>
<evidence type="ECO:0000313" key="4">
    <source>
        <dbReference type="Proteomes" id="UP000831019"/>
    </source>
</evidence>
<gene>
    <name evidence="3" type="primary">dprA_2</name>
    <name evidence="3" type="ORF">DSM109990_03858</name>
</gene>
<dbReference type="Gene3D" id="3.40.50.450">
    <property type="match status" value="1"/>
</dbReference>
<dbReference type="Proteomes" id="UP000831019">
    <property type="component" value="Plasmid pDSM109990_c"/>
</dbReference>
<dbReference type="Pfam" id="PF02481">
    <property type="entry name" value="DNA_processg_A"/>
    <property type="match status" value="1"/>
</dbReference>
<feature type="domain" description="Smf/DprA SLOG" evidence="2">
    <location>
        <begin position="24"/>
        <end position="211"/>
    </location>
</feature>
<sequence length="232" mass="25233">MLHVQNTSQAVCMRDLFGAMNRFEIKHAPEGLYLDGNISLLSQGKRVSVVGSRKPSLEGQARTRAVTRALVEQEIIVVSGLADGIDTVAHKTAIELGGSTIAVLGTPLTEAYPKSNGALLDRIKAEHLAVSQFAEGTPARRTNFPQRNRTMALISDATIIIEASEKSGTRHQGWEALRLGRMVFLLQSIVENSALSWPQEMIGYGAQILRREDLPAVLEDIPNFTAANISAF</sequence>
<evidence type="ECO:0000313" key="3">
    <source>
        <dbReference type="EMBL" id="UOA16969.1"/>
    </source>
</evidence>
<dbReference type="EMBL" id="CP085147">
    <property type="protein sequence ID" value="UOA16969.1"/>
    <property type="molecule type" value="Genomic_DNA"/>
</dbReference>
<protein>
    <submittedName>
        <fullName evidence="3">DNA processing protein DprA</fullName>
    </submittedName>
</protein>
<evidence type="ECO:0000256" key="1">
    <source>
        <dbReference type="ARBA" id="ARBA00006525"/>
    </source>
</evidence>